<evidence type="ECO:0000313" key="1">
    <source>
        <dbReference type="EMBL" id="GJS67666.1"/>
    </source>
</evidence>
<organism evidence="1 2">
    <name type="scientific">Tanacetum coccineum</name>
    <dbReference type="NCBI Taxonomy" id="301880"/>
    <lineage>
        <taxon>Eukaryota</taxon>
        <taxon>Viridiplantae</taxon>
        <taxon>Streptophyta</taxon>
        <taxon>Embryophyta</taxon>
        <taxon>Tracheophyta</taxon>
        <taxon>Spermatophyta</taxon>
        <taxon>Magnoliopsida</taxon>
        <taxon>eudicotyledons</taxon>
        <taxon>Gunneridae</taxon>
        <taxon>Pentapetalae</taxon>
        <taxon>asterids</taxon>
        <taxon>campanulids</taxon>
        <taxon>Asterales</taxon>
        <taxon>Asteraceae</taxon>
        <taxon>Asteroideae</taxon>
        <taxon>Anthemideae</taxon>
        <taxon>Anthemidinae</taxon>
        <taxon>Tanacetum</taxon>
    </lineage>
</organism>
<evidence type="ECO:0000313" key="2">
    <source>
        <dbReference type="Proteomes" id="UP001151760"/>
    </source>
</evidence>
<accession>A0ABQ4XS41</accession>
<reference evidence="1" key="2">
    <citation type="submission" date="2022-01" db="EMBL/GenBank/DDBJ databases">
        <authorList>
            <person name="Yamashiro T."/>
            <person name="Shiraishi A."/>
            <person name="Satake H."/>
            <person name="Nakayama K."/>
        </authorList>
    </citation>
    <scope>NUCLEOTIDE SEQUENCE</scope>
</reference>
<dbReference type="Proteomes" id="UP001151760">
    <property type="component" value="Unassembled WGS sequence"/>
</dbReference>
<keyword evidence="2" id="KW-1185">Reference proteome</keyword>
<proteinExistence type="predicted"/>
<dbReference type="EMBL" id="BQNB010009734">
    <property type="protein sequence ID" value="GJS67666.1"/>
    <property type="molecule type" value="Genomic_DNA"/>
</dbReference>
<sequence>MQVTLFLSTAWRESHASHYDRVVPKQKYLRWVEAEMVSPESKGRNGEDFSYIEHMLPLVYQQMAVKKTSFPEMECNGSIVVSIPDVVEGLSPPNYVKYLPYVLCALNSSERSCYFYMASDTA</sequence>
<name>A0ABQ4XS41_9ASTR</name>
<gene>
    <name evidence="1" type="ORF">Tco_0682231</name>
</gene>
<protein>
    <submittedName>
        <fullName evidence="1">Uncharacterized protein</fullName>
    </submittedName>
</protein>
<comment type="caution">
    <text evidence="1">The sequence shown here is derived from an EMBL/GenBank/DDBJ whole genome shotgun (WGS) entry which is preliminary data.</text>
</comment>
<reference evidence="1" key="1">
    <citation type="journal article" date="2022" name="Int. J. Mol. Sci.">
        <title>Draft Genome of Tanacetum Coccineum: Genomic Comparison of Closely Related Tanacetum-Family Plants.</title>
        <authorList>
            <person name="Yamashiro T."/>
            <person name="Shiraishi A."/>
            <person name="Nakayama K."/>
            <person name="Satake H."/>
        </authorList>
    </citation>
    <scope>NUCLEOTIDE SEQUENCE</scope>
</reference>